<name>A0A1A8X2B6_PLAOA</name>
<evidence type="ECO:0000313" key="2">
    <source>
        <dbReference type="EMBL" id="SBS99395.1"/>
    </source>
</evidence>
<keyword evidence="1" id="KW-0812">Transmembrane</keyword>
<accession>A0A1A8X2B6</accession>
<keyword evidence="1" id="KW-0472">Membrane</keyword>
<gene>
    <name evidence="2" type="ORF">POVCU1_052490</name>
</gene>
<reference evidence="3" key="1">
    <citation type="submission" date="2016-05" db="EMBL/GenBank/DDBJ databases">
        <authorList>
            <person name="Naeem Raeece"/>
        </authorList>
    </citation>
    <scope>NUCLEOTIDE SEQUENCE [LARGE SCALE GENOMIC DNA]</scope>
</reference>
<dbReference type="EMBL" id="FLQV01001279">
    <property type="protein sequence ID" value="SBS99395.1"/>
    <property type="molecule type" value="Genomic_DNA"/>
</dbReference>
<feature type="transmembrane region" description="Helical" evidence="1">
    <location>
        <begin position="250"/>
        <end position="268"/>
    </location>
</feature>
<keyword evidence="1" id="KW-1133">Transmembrane helix</keyword>
<protein>
    <submittedName>
        <fullName evidence="2">PIR Superfamily Protein</fullName>
    </submittedName>
</protein>
<proteinExistence type="predicted"/>
<organism evidence="2 3">
    <name type="scientific">Plasmodium ovale curtisi</name>
    <dbReference type="NCBI Taxonomy" id="864141"/>
    <lineage>
        <taxon>Eukaryota</taxon>
        <taxon>Sar</taxon>
        <taxon>Alveolata</taxon>
        <taxon>Apicomplexa</taxon>
        <taxon>Aconoidasida</taxon>
        <taxon>Haemosporida</taxon>
        <taxon>Plasmodiidae</taxon>
        <taxon>Plasmodium</taxon>
        <taxon>Plasmodium (Plasmodium)</taxon>
    </lineage>
</organism>
<feature type="non-terminal residue" evidence="2">
    <location>
        <position position="323"/>
    </location>
</feature>
<evidence type="ECO:0000313" key="3">
    <source>
        <dbReference type="Proteomes" id="UP000078546"/>
    </source>
</evidence>
<dbReference type="AlphaFoldDB" id="A0A1A8X2B6"/>
<sequence>MTPNDVKGGERYVFFKSTDYYMLKVESVESKNEAGSDENYCNSFLDSSLFTYISNPRVFCARFKKMYTLLLNSSNRGKLYGSLDDMDRAFLNYWLNDKLSGIDIDTSICVNDFYNKIKASSKEIFKDTLLEKKLHNIEKHNLINMRKLYDLYKIKSKLNAALADGAEAEESASCLSYAKECYKKYIDAIINCDGGCFDFYSALTEFRNKFKEELSPFAEKSISCNYQKLFELPHYEIILNEYKSRPFKTIITLPVLFPLFVVFFMIIFSDQFTPFRQHILEKIKKTKNMLFGEGERDNEFMPYTSNNDISILSEGEYNISYYT</sequence>
<dbReference type="Proteomes" id="UP000078546">
    <property type="component" value="Unassembled WGS sequence"/>
</dbReference>
<evidence type="ECO:0000256" key="1">
    <source>
        <dbReference type="SAM" id="Phobius"/>
    </source>
</evidence>